<dbReference type="EMBL" id="CP090893">
    <property type="protein sequence ID" value="ULU02724.1"/>
    <property type="molecule type" value="Genomic_DNA"/>
</dbReference>
<gene>
    <name evidence="2" type="ORF">L3Y34_002369</name>
</gene>
<evidence type="ECO:0000313" key="2">
    <source>
        <dbReference type="EMBL" id="ULU02724.1"/>
    </source>
</evidence>
<name>A0AAE9DEJ9_CAEBR</name>
<dbReference type="Proteomes" id="UP000827892">
    <property type="component" value="Chromosome III"/>
</dbReference>
<reference evidence="2 3" key="1">
    <citation type="submission" date="2022-05" db="EMBL/GenBank/DDBJ databases">
        <title>Chromosome-level reference genomes for two strains of Caenorhabditis briggsae: an improved platform for comparative genomics.</title>
        <authorList>
            <person name="Stevens L."/>
            <person name="Andersen E.C."/>
        </authorList>
    </citation>
    <scope>NUCLEOTIDE SEQUENCE [LARGE SCALE GENOMIC DNA]</scope>
    <source>
        <strain evidence="2">QX1410_ONT</strain>
        <tissue evidence="2">Whole-organism</tissue>
    </source>
</reference>
<evidence type="ECO:0000313" key="3">
    <source>
        <dbReference type="Proteomes" id="UP000827892"/>
    </source>
</evidence>
<feature type="region of interest" description="Disordered" evidence="1">
    <location>
        <begin position="24"/>
        <end position="58"/>
    </location>
</feature>
<protein>
    <submittedName>
        <fullName evidence="2">Uncharacterized protein</fullName>
    </submittedName>
</protein>
<feature type="compositionally biased region" description="Basic residues" evidence="1">
    <location>
        <begin position="113"/>
        <end position="125"/>
    </location>
</feature>
<accession>A0AAE9DEJ9</accession>
<sequence>MELKKKLIKKQEDLQQLRIHAKKCVDDHKEDADSAKFAKKGPIYIPREPEIPPPATLPNNVILQSVQFDAKHNERYDIGSNVDDIELDQDYVMNPDSFTTEDETDKSKSRSSTVKRSRRSRKSLKKSASNGNSMPTSTTAPK</sequence>
<proteinExistence type="predicted"/>
<feature type="compositionally biased region" description="Polar residues" evidence="1">
    <location>
        <begin position="130"/>
        <end position="142"/>
    </location>
</feature>
<feature type="compositionally biased region" description="Basic and acidic residues" evidence="1">
    <location>
        <begin position="24"/>
        <end position="36"/>
    </location>
</feature>
<dbReference type="AlphaFoldDB" id="A0AAE9DEJ9"/>
<feature type="region of interest" description="Disordered" evidence="1">
    <location>
        <begin position="80"/>
        <end position="142"/>
    </location>
</feature>
<evidence type="ECO:0000256" key="1">
    <source>
        <dbReference type="SAM" id="MobiDB-lite"/>
    </source>
</evidence>
<organism evidence="2 3">
    <name type="scientific">Caenorhabditis briggsae</name>
    <dbReference type="NCBI Taxonomy" id="6238"/>
    <lineage>
        <taxon>Eukaryota</taxon>
        <taxon>Metazoa</taxon>
        <taxon>Ecdysozoa</taxon>
        <taxon>Nematoda</taxon>
        <taxon>Chromadorea</taxon>
        <taxon>Rhabditida</taxon>
        <taxon>Rhabditina</taxon>
        <taxon>Rhabditomorpha</taxon>
        <taxon>Rhabditoidea</taxon>
        <taxon>Rhabditidae</taxon>
        <taxon>Peloderinae</taxon>
        <taxon>Caenorhabditis</taxon>
    </lineage>
</organism>